<feature type="transmembrane region" description="Helical" evidence="1">
    <location>
        <begin position="134"/>
        <end position="158"/>
    </location>
</feature>
<proteinExistence type="predicted"/>
<dbReference type="AlphaFoldDB" id="A0A3B0AEF8"/>
<feature type="transmembrane region" description="Helical" evidence="1">
    <location>
        <begin position="70"/>
        <end position="89"/>
    </location>
</feature>
<name>A0A3B0AEF8_9ACTN</name>
<keyword evidence="1" id="KW-1133">Transmembrane helix</keyword>
<evidence type="ECO:0000256" key="1">
    <source>
        <dbReference type="SAM" id="Phobius"/>
    </source>
</evidence>
<accession>A0A3B0AEF8</accession>
<dbReference type="InterPro" id="IPR033458">
    <property type="entry name" value="DUF5134"/>
</dbReference>
<reference evidence="2 3" key="1">
    <citation type="journal article" date="2015" name="Int. J. Syst. Evol. Microbiol.">
        <title>Micromonospora costi sp. nov., isolated from a leaf of Costus speciosus.</title>
        <authorList>
            <person name="Thawai C."/>
        </authorList>
    </citation>
    <scope>NUCLEOTIDE SEQUENCE [LARGE SCALE GENOMIC DNA]</scope>
    <source>
        <strain evidence="2 3">CS1-12</strain>
    </source>
</reference>
<protein>
    <submittedName>
        <fullName evidence="2">DUF5134 domain-containing protein</fullName>
    </submittedName>
</protein>
<keyword evidence="1" id="KW-0472">Membrane</keyword>
<feature type="transmembrane region" description="Helical" evidence="1">
    <location>
        <begin position="48"/>
        <end position="64"/>
    </location>
</feature>
<feature type="transmembrane region" description="Helical" evidence="1">
    <location>
        <begin position="96"/>
        <end position="114"/>
    </location>
</feature>
<feature type="transmembrane region" description="Helical" evidence="1">
    <location>
        <begin position="6"/>
        <end position="27"/>
    </location>
</feature>
<keyword evidence="3" id="KW-1185">Reference proteome</keyword>
<dbReference type="EMBL" id="RBAN01000001">
    <property type="protein sequence ID" value="RKN58721.1"/>
    <property type="molecule type" value="Genomic_DNA"/>
</dbReference>
<sequence length="201" mass="20970">MGPMIGIAPLRWLLTVAFGGAAVFHLLRCLRPPAAWLSPVAGHRLSEMLHLVMGLSMIAMIWPWGAAVPAAAWIVVLLMSTGWFVARAVRTSRHRAVPVFIATATGTMAWMGAWIPGHASTSGGGMDMAGMGHAPVGCAGWVAALLGGYLVLAAFWWVGRAMRIGGLSAATTDEPACPLDWSALCHGVMSAGMGIALLAMV</sequence>
<dbReference type="Pfam" id="PF17197">
    <property type="entry name" value="DUF5134"/>
    <property type="match status" value="1"/>
</dbReference>
<comment type="caution">
    <text evidence="2">The sequence shown here is derived from an EMBL/GenBank/DDBJ whole genome shotgun (WGS) entry which is preliminary data.</text>
</comment>
<evidence type="ECO:0000313" key="3">
    <source>
        <dbReference type="Proteomes" id="UP000279968"/>
    </source>
</evidence>
<keyword evidence="1" id="KW-0812">Transmembrane</keyword>
<dbReference type="Proteomes" id="UP000279968">
    <property type="component" value="Unassembled WGS sequence"/>
</dbReference>
<gene>
    <name evidence="2" type="ORF">D7193_09395</name>
</gene>
<organism evidence="2 3">
    <name type="scientific">Micromonospora costi</name>
    <dbReference type="NCBI Taxonomy" id="1530042"/>
    <lineage>
        <taxon>Bacteria</taxon>
        <taxon>Bacillati</taxon>
        <taxon>Actinomycetota</taxon>
        <taxon>Actinomycetes</taxon>
        <taxon>Micromonosporales</taxon>
        <taxon>Micromonosporaceae</taxon>
        <taxon>Micromonospora</taxon>
    </lineage>
</organism>
<evidence type="ECO:0000313" key="2">
    <source>
        <dbReference type="EMBL" id="RKN58721.1"/>
    </source>
</evidence>